<protein>
    <recommendedName>
        <fullName evidence="1">VOC domain-containing protein</fullName>
    </recommendedName>
</protein>
<name>A0A919FH54_9ACTN</name>
<sequence length="136" mass="14466">MVAWPGDIQAVTLFVEDLARAKEFYQQVFELPVDFEDENSAVFRFGGTLVNLLSVASAPGLVAPAPVGSPDQGVRAQFTLGVTDVDQVCRRLAERGVSLLNGPMDRSWGIRTASFRDPGGHIWEIAAPSAPAPAGG</sequence>
<dbReference type="InterPro" id="IPR029068">
    <property type="entry name" value="Glyas_Bleomycin-R_OHBP_Dase"/>
</dbReference>
<dbReference type="RefSeq" id="WP_190210146.1">
    <property type="nucleotide sequence ID" value="NZ_BNBO01000006.1"/>
</dbReference>
<dbReference type="EMBL" id="BNBO01000006">
    <property type="protein sequence ID" value="GHH64977.1"/>
    <property type="molecule type" value="Genomic_DNA"/>
</dbReference>
<reference evidence="2" key="2">
    <citation type="submission" date="2020-09" db="EMBL/GenBank/DDBJ databases">
        <authorList>
            <person name="Sun Q."/>
            <person name="Ohkuma M."/>
        </authorList>
    </citation>
    <scope>NUCLEOTIDE SEQUENCE</scope>
    <source>
        <strain evidence="2">JCM 4646</strain>
    </source>
</reference>
<reference evidence="2" key="1">
    <citation type="journal article" date="2014" name="Int. J. Syst. Evol. Microbiol.">
        <title>Complete genome sequence of Corynebacterium casei LMG S-19264T (=DSM 44701T), isolated from a smear-ripened cheese.</title>
        <authorList>
            <consortium name="US DOE Joint Genome Institute (JGI-PGF)"/>
            <person name="Walter F."/>
            <person name="Albersmeier A."/>
            <person name="Kalinowski J."/>
            <person name="Ruckert C."/>
        </authorList>
    </citation>
    <scope>NUCLEOTIDE SEQUENCE</scope>
    <source>
        <strain evidence="2">JCM 4646</strain>
    </source>
</reference>
<organism evidence="2 3">
    <name type="scientific">Kitasatospora indigofera</name>
    <dbReference type="NCBI Taxonomy" id="67307"/>
    <lineage>
        <taxon>Bacteria</taxon>
        <taxon>Bacillati</taxon>
        <taxon>Actinomycetota</taxon>
        <taxon>Actinomycetes</taxon>
        <taxon>Kitasatosporales</taxon>
        <taxon>Streptomycetaceae</taxon>
        <taxon>Kitasatospora</taxon>
    </lineage>
</organism>
<dbReference type="InterPro" id="IPR037523">
    <property type="entry name" value="VOC_core"/>
</dbReference>
<dbReference type="PROSITE" id="PS51819">
    <property type="entry name" value="VOC"/>
    <property type="match status" value="1"/>
</dbReference>
<dbReference type="SUPFAM" id="SSF54593">
    <property type="entry name" value="Glyoxalase/Bleomycin resistance protein/Dihydroxybiphenyl dioxygenase"/>
    <property type="match status" value="1"/>
</dbReference>
<dbReference type="Gene3D" id="3.10.180.10">
    <property type="entry name" value="2,3-Dihydroxybiphenyl 1,2-Dioxygenase, domain 1"/>
    <property type="match status" value="1"/>
</dbReference>
<accession>A0A919FH54</accession>
<evidence type="ECO:0000313" key="3">
    <source>
        <dbReference type="Proteomes" id="UP000617734"/>
    </source>
</evidence>
<dbReference type="PANTHER" id="PTHR36503">
    <property type="entry name" value="BLR2520 PROTEIN"/>
    <property type="match status" value="1"/>
</dbReference>
<dbReference type="Proteomes" id="UP000617734">
    <property type="component" value="Unassembled WGS sequence"/>
</dbReference>
<feature type="domain" description="VOC" evidence="1">
    <location>
        <begin position="7"/>
        <end position="128"/>
    </location>
</feature>
<dbReference type="Pfam" id="PF00903">
    <property type="entry name" value="Glyoxalase"/>
    <property type="match status" value="1"/>
</dbReference>
<dbReference type="GeneID" id="95352156"/>
<keyword evidence="3" id="KW-1185">Reference proteome</keyword>
<proteinExistence type="predicted"/>
<gene>
    <name evidence="2" type="ORF">GCM10018781_16630</name>
</gene>
<dbReference type="AlphaFoldDB" id="A0A919FH54"/>
<dbReference type="InterPro" id="IPR004360">
    <property type="entry name" value="Glyas_Fos-R_dOase_dom"/>
</dbReference>
<dbReference type="PANTHER" id="PTHR36503:SF1">
    <property type="entry name" value="BLR2520 PROTEIN"/>
    <property type="match status" value="1"/>
</dbReference>
<evidence type="ECO:0000259" key="1">
    <source>
        <dbReference type="PROSITE" id="PS51819"/>
    </source>
</evidence>
<evidence type="ECO:0000313" key="2">
    <source>
        <dbReference type="EMBL" id="GHH64977.1"/>
    </source>
</evidence>
<comment type="caution">
    <text evidence="2">The sequence shown here is derived from an EMBL/GenBank/DDBJ whole genome shotgun (WGS) entry which is preliminary data.</text>
</comment>